<sequence>MAVILDGIAISLASHSDWDNNQLTIEEFFLDDSGELSEKHHDVLHHSNPKHIQQNKPLIEEINKRSVRDGRDAYERRSELFPDLEWTETALDALKQLEANDQHWTHIKRHLFQFQAYAASWQTGAFNKNALNLVCSPESEATINLYAKERTYKCADDEYRLFTWHSKLYDAIRIHFFPDGARHKIIIGYIGKHLPTAT</sequence>
<dbReference type="STRING" id="70996.SE18_06725"/>
<comment type="caution">
    <text evidence="1">The sequence shown here is derived from an EMBL/GenBank/DDBJ whole genome shotgun (WGS) entry which is preliminary data.</text>
</comment>
<evidence type="ECO:0000313" key="2">
    <source>
        <dbReference type="Proteomes" id="UP000050277"/>
    </source>
</evidence>
<dbReference type="EMBL" id="LGKP01000012">
    <property type="protein sequence ID" value="KPL90308.1"/>
    <property type="molecule type" value="Genomic_DNA"/>
</dbReference>
<protein>
    <submittedName>
        <fullName evidence="1">Uncharacterized protein</fullName>
    </submittedName>
</protein>
<accession>A0A0P6YAL4</accession>
<name>A0A0P6YAL4_9CHLR</name>
<gene>
    <name evidence="1" type="ORF">SE18_06725</name>
</gene>
<proteinExistence type="predicted"/>
<organism evidence="1 2">
    <name type="scientific">Herpetosiphon geysericola</name>
    <dbReference type="NCBI Taxonomy" id="70996"/>
    <lineage>
        <taxon>Bacteria</taxon>
        <taxon>Bacillati</taxon>
        <taxon>Chloroflexota</taxon>
        <taxon>Chloroflexia</taxon>
        <taxon>Herpetosiphonales</taxon>
        <taxon>Herpetosiphonaceae</taxon>
        <taxon>Herpetosiphon</taxon>
    </lineage>
</organism>
<dbReference type="Proteomes" id="UP000050277">
    <property type="component" value="Unassembled WGS sequence"/>
</dbReference>
<evidence type="ECO:0000313" key="1">
    <source>
        <dbReference type="EMBL" id="KPL90308.1"/>
    </source>
</evidence>
<reference evidence="1 2" key="1">
    <citation type="submission" date="2015-07" db="EMBL/GenBank/DDBJ databases">
        <title>Whole genome sequence of Herpetosiphon geysericola DSM 7119.</title>
        <authorList>
            <person name="Hemp J."/>
            <person name="Ward L.M."/>
            <person name="Pace L.A."/>
            <person name="Fischer W.W."/>
        </authorList>
    </citation>
    <scope>NUCLEOTIDE SEQUENCE [LARGE SCALE GENOMIC DNA]</scope>
    <source>
        <strain evidence="1 2">DSM 7119</strain>
    </source>
</reference>
<dbReference type="AlphaFoldDB" id="A0A0P6YAL4"/>
<keyword evidence="2" id="KW-1185">Reference proteome</keyword>